<dbReference type="SUPFAM" id="SSF51905">
    <property type="entry name" value="FAD/NAD(P)-binding domain"/>
    <property type="match status" value="1"/>
</dbReference>
<dbReference type="PRINTS" id="PR00411">
    <property type="entry name" value="PNDRDTASEI"/>
</dbReference>
<sequence length="432" mass="46376">MADIFAESFTEEPLWWNMAKPEPTTPDALPDRCDVLVVGAGYAGLGAALTLAEAGTSVAVVDAEMPGYGGSTRNGGHLTGAWSMIDPSAKDQGALRARVATSMDAFNHTRDLIARLGMKGVYEPVGKFLAAFAPSHYETLARKAEWAVREGFLDAEAVPRERQEEEVGTKFYHGGVRFEPGGLVQPARYHAGVLAAALAAGAKVASPVRVTAITPTASGYEVTTSAGKVECAEVVITTNGYTGAATPDLQRRVVPVASYIIATEVLPEDVAAALIPKRRAVSDSAKVLSYYRLSPNRRRMVYGGRASFRFTTPREAAVGLHAMMSRRFPQLADVKVTHAWTGNVAFARDWLPHMGSKDGIHYALCCNGGGVAMMSYLGHLVAKKILERPSAPLGAFDGTVFPTIPFYNGNPWFVPLVGETYRLRDRIARGSD</sequence>
<dbReference type="PANTHER" id="PTHR13847">
    <property type="entry name" value="SARCOSINE DEHYDROGENASE-RELATED"/>
    <property type="match status" value="1"/>
</dbReference>
<keyword evidence="4" id="KW-1185">Reference proteome</keyword>
<evidence type="ECO:0000259" key="2">
    <source>
        <dbReference type="Pfam" id="PF01266"/>
    </source>
</evidence>
<feature type="domain" description="FAD dependent oxidoreductase" evidence="2">
    <location>
        <begin position="34"/>
        <end position="383"/>
    </location>
</feature>
<dbReference type="Pfam" id="PF01266">
    <property type="entry name" value="DAO"/>
    <property type="match status" value="1"/>
</dbReference>
<organism evidence="3 4">
    <name type="scientific">Acuticoccus mangrovi</name>
    <dbReference type="NCBI Taxonomy" id="2796142"/>
    <lineage>
        <taxon>Bacteria</taxon>
        <taxon>Pseudomonadati</taxon>
        <taxon>Pseudomonadota</taxon>
        <taxon>Alphaproteobacteria</taxon>
        <taxon>Hyphomicrobiales</taxon>
        <taxon>Amorphaceae</taxon>
        <taxon>Acuticoccus</taxon>
    </lineage>
</organism>
<evidence type="ECO:0000313" key="3">
    <source>
        <dbReference type="EMBL" id="MBJ3774055.1"/>
    </source>
</evidence>
<keyword evidence="1" id="KW-0560">Oxidoreductase</keyword>
<evidence type="ECO:0000256" key="1">
    <source>
        <dbReference type="ARBA" id="ARBA00023002"/>
    </source>
</evidence>
<evidence type="ECO:0000313" key="4">
    <source>
        <dbReference type="Proteomes" id="UP000609531"/>
    </source>
</evidence>
<reference evidence="3" key="1">
    <citation type="submission" date="2020-12" db="EMBL/GenBank/DDBJ databases">
        <title>Bacterial taxonomy.</title>
        <authorList>
            <person name="Pan X."/>
        </authorList>
    </citation>
    <scope>NUCLEOTIDE SEQUENCE</scope>
    <source>
        <strain evidence="3">B2012</strain>
    </source>
</reference>
<accession>A0A934MEM5</accession>
<comment type="caution">
    <text evidence="3">The sequence shown here is derived from an EMBL/GenBank/DDBJ whole genome shotgun (WGS) entry which is preliminary data.</text>
</comment>
<dbReference type="GO" id="GO:0016491">
    <property type="term" value="F:oxidoreductase activity"/>
    <property type="evidence" value="ECO:0007669"/>
    <property type="project" value="UniProtKB-KW"/>
</dbReference>
<dbReference type="InterPro" id="IPR006076">
    <property type="entry name" value="FAD-dep_OxRdtase"/>
</dbReference>
<proteinExistence type="predicted"/>
<gene>
    <name evidence="3" type="ORF">JCR33_00035</name>
</gene>
<dbReference type="GO" id="GO:0005737">
    <property type="term" value="C:cytoplasm"/>
    <property type="evidence" value="ECO:0007669"/>
    <property type="project" value="TreeGrafter"/>
</dbReference>
<name>A0A934MEM5_9HYPH</name>
<protein>
    <submittedName>
        <fullName evidence="3">FAD-binding oxidoreductase</fullName>
    </submittedName>
</protein>
<dbReference type="Proteomes" id="UP000609531">
    <property type="component" value="Unassembled WGS sequence"/>
</dbReference>
<dbReference type="Gene3D" id="3.30.9.10">
    <property type="entry name" value="D-Amino Acid Oxidase, subunit A, domain 2"/>
    <property type="match status" value="1"/>
</dbReference>
<dbReference type="EMBL" id="JAEKJA010000001">
    <property type="protein sequence ID" value="MBJ3774055.1"/>
    <property type="molecule type" value="Genomic_DNA"/>
</dbReference>
<dbReference type="InterPro" id="IPR036188">
    <property type="entry name" value="FAD/NAD-bd_sf"/>
</dbReference>
<dbReference type="RefSeq" id="WP_198879964.1">
    <property type="nucleotide sequence ID" value="NZ_JAEKJA010000001.1"/>
</dbReference>
<dbReference type="Gene3D" id="3.50.50.60">
    <property type="entry name" value="FAD/NAD(P)-binding domain"/>
    <property type="match status" value="1"/>
</dbReference>
<dbReference type="PANTHER" id="PTHR13847:SF281">
    <property type="entry name" value="FAD DEPENDENT OXIDOREDUCTASE DOMAIN-CONTAINING PROTEIN"/>
    <property type="match status" value="1"/>
</dbReference>
<dbReference type="AlphaFoldDB" id="A0A934MEM5"/>